<dbReference type="SUPFAM" id="SSF51735">
    <property type="entry name" value="NAD(P)-binding Rossmann-fold domains"/>
    <property type="match status" value="1"/>
</dbReference>
<dbReference type="AlphaFoldDB" id="A0A0Q3WZQ2"/>
<gene>
    <name evidence="4" type="ORF">AN964_16395</name>
</gene>
<dbReference type="InterPro" id="IPR036291">
    <property type="entry name" value="NAD(P)-bd_dom_sf"/>
</dbReference>
<evidence type="ECO:0000313" key="4">
    <source>
        <dbReference type="EMBL" id="KQL54924.1"/>
    </source>
</evidence>
<accession>A0A0Q3WZQ2</accession>
<protein>
    <recommendedName>
        <fullName evidence="6">Gfo/Idh/MocA family oxidoreductase</fullName>
    </recommendedName>
</protein>
<reference evidence="4 5" key="1">
    <citation type="submission" date="2015-09" db="EMBL/GenBank/DDBJ databases">
        <title>Genome sequencing project for genomic taxonomy and phylogenomics of Bacillus-like bacteria.</title>
        <authorList>
            <person name="Liu B."/>
            <person name="Wang J."/>
            <person name="Zhu Y."/>
            <person name="Liu G."/>
            <person name="Chen Q."/>
            <person name="Chen Z."/>
            <person name="Lan J."/>
            <person name="Che J."/>
            <person name="Ge C."/>
            <person name="Shi H."/>
            <person name="Pan Z."/>
            <person name="Liu X."/>
        </authorList>
    </citation>
    <scope>NUCLEOTIDE SEQUENCE [LARGE SCALE GENOMIC DNA]</scope>
    <source>
        <strain evidence="4 5">LMG 18435</strain>
    </source>
</reference>
<dbReference type="STRING" id="157838.AN964_16395"/>
<dbReference type="Pfam" id="PF02894">
    <property type="entry name" value="GFO_IDH_MocA_C"/>
    <property type="match status" value="1"/>
</dbReference>
<dbReference type="OrthoDB" id="9815825at2"/>
<dbReference type="Proteomes" id="UP000051888">
    <property type="component" value="Unassembled WGS sequence"/>
</dbReference>
<name>A0A0Q3WZQ2_9BACI</name>
<proteinExistence type="inferred from homology"/>
<comment type="caution">
    <text evidence="4">The sequence shown here is derived from an EMBL/GenBank/DDBJ whole genome shotgun (WGS) entry which is preliminary data.</text>
</comment>
<dbReference type="Gene3D" id="3.30.360.10">
    <property type="entry name" value="Dihydrodipicolinate Reductase, domain 2"/>
    <property type="match status" value="1"/>
</dbReference>
<dbReference type="GO" id="GO:0000166">
    <property type="term" value="F:nucleotide binding"/>
    <property type="evidence" value="ECO:0007669"/>
    <property type="project" value="InterPro"/>
</dbReference>
<evidence type="ECO:0000256" key="1">
    <source>
        <dbReference type="ARBA" id="ARBA00010928"/>
    </source>
</evidence>
<sequence>MKKIGVGIIGAGGVGKRVLEAFLKHPKVFIVGICDVNEKILQELSESIGEVLLSTNHLDIIENEQIDLVYIAVPPKYHYPIVMEALENNKHVLCEKPLANSLQEAEAMWKTADEKDLVHAMNFPTYYRNAFKTMNQIIESNRLGTIQRIQVKSHFPDWPREWQKNNWINTREQGGFIREIMPHYIQLIQHLFGRIQDLHSIVTFPENCRQSETGLIATGQLENGIPLIFDGLSGTAENELMEFTIYGSYGIVTLKDWNNVFFGEKNQALTKIEDISPINHLLDLVDNVLKAINGDPATLVTFKEGYEVQRILENLLSYKETELQTI</sequence>
<comment type="similarity">
    <text evidence="1">Belongs to the Gfo/Idh/MocA family.</text>
</comment>
<dbReference type="PANTHER" id="PTHR43377:SF1">
    <property type="entry name" value="BILIVERDIN REDUCTASE A"/>
    <property type="match status" value="1"/>
</dbReference>
<dbReference type="Pfam" id="PF01408">
    <property type="entry name" value="GFO_IDH_MocA"/>
    <property type="match status" value="1"/>
</dbReference>
<dbReference type="PATRIC" id="fig|157838.3.peg.3627"/>
<evidence type="ECO:0000259" key="3">
    <source>
        <dbReference type="Pfam" id="PF02894"/>
    </source>
</evidence>
<evidence type="ECO:0000259" key="2">
    <source>
        <dbReference type="Pfam" id="PF01408"/>
    </source>
</evidence>
<keyword evidence="5" id="KW-1185">Reference proteome</keyword>
<dbReference type="PANTHER" id="PTHR43377">
    <property type="entry name" value="BILIVERDIN REDUCTASE A"/>
    <property type="match status" value="1"/>
</dbReference>
<dbReference type="Gene3D" id="3.40.50.720">
    <property type="entry name" value="NAD(P)-binding Rossmann-like Domain"/>
    <property type="match status" value="1"/>
</dbReference>
<evidence type="ECO:0008006" key="6">
    <source>
        <dbReference type="Google" id="ProtNLM"/>
    </source>
</evidence>
<dbReference type="InterPro" id="IPR000683">
    <property type="entry name" value="Gfo/Idh/MocA-like_OxRdtase_N"/>
</dbReference>
<evidence type="ECO:0000313" key="5">
    <source>
        <dbReference type="Proteomes" id="UP000051888"/>
    </source>
</evidence>
<dbReference type="EMBL" id="LJJC01000004">
    <property type="protein sequence ID" value="KQL54924.1"/>
    <property type="molecule type" value="Genomic_DNA"/>
</dbReference>
<feature type="domain" description="Gfo/Idh/MocA-like oxidoreductase C-terminal" evidence="3">
    <location>
        <begin position="137"/>
        <end position="315"/>
    </location>
</feature>
<organism evidence="4 5">
    <name type="scientific">Heyndrickxia shackletonii</name>
    <dbReference type="NCBI Taxonomy" id="157838"/>
    <lineage>
        <taxon>Bacteria</taxon>
        <taxon>Bacillati</taxon>
        <taxon>Bacillota</taxon>
        <taxon>Bacilli</taxon>
        <taxon>Bacillales</taxon>
        <taxon>Bacillaceae</taxon>
        <taxon>Heyndrickxia</taxon>
    </lineage>
</organism>
<dbReference type="RefSeq" id="WP_055740719.1">
    <property type="nucleotide sequence ID" value="NZ_JAAIWL010000010.1"/>
</dbReference>
<dbReference type="InterPro" id="IPR004104">
    <property type="entry name" value="Gfo/Idh/MocA-like_OxRdtase_C"/>
</dbReference>
<feature type="domain" description="Gfo/Idh/MocA-like oxidoreductase N-terminal" evidence="2">
    <location>
        <begin position="4"/>
        <end position="122"/>
    </location>
</feature>
<dbReference type="InterPro" id="IPR051450">
    <property type="entry name" value="Gfo/Idh/MocA_Oxidoreductases"/>
</dbReference>
<dbReference type="SUPFAM" id="SSF55347">
    <property type="entry name" value="Glyceraldehyde-3-phosphate dehydrogenase-like, C-terminal domain"/>
    <property type="match status" value="1"/>
</dbReference>